<gene>
    <name evidence="1" type="ORF">JAV76_09680</name>
</gene>
<dbReference type="AlphaFoldDB" id="A0A934I474"/>
<dbReference type="EMBL" id="JAEINH010000007">
    <property type="protein sequence ID" value="MBI9115279.1"/>
    <property type="molecule type" value="Genomic_DNA"/>
</dbReference>
<sequence length="76" mass="8253">MNENATKLDSVVDITGLSAALVLERIFLDLVLDVIGLPHGWAEDYLTPAQGELPVDDSCSPRRPRFRGVTAEYAGP</sequence>
<accession>A0A934I474</accession>
<name>A0A934I474_9MICO</name>
<protein>
    <submittedName>
        <fullName evidence="1">Uncharacterized protein</fullName>
    </submittedName>
</protein>
<keyword evidence="2" id="KW-1185">Reference proteome</keyword>
<reference evidence="1" key="1">
    <citation type="submission" date="2020-12" db="EMBL/GenBank/DDBJ databases">
        <title>Sanguibacter suaedae sp. nov., isolated from Suaeda aralocaspica.</title>
        <authorList>
            <person name="Ma Q."/>
        </authorList>
    </citation>
    <scope>NUCLEOTIDE SEQUENCE</scope>
    <source>
        <strain evidence="1">YZGR15</strain>
    </source>
</reference>
<proteinExistence type="predicted"/>
<evidence type="ECO:0000313" key="2">
    <source>
        <dbReference type="Proteomes" id="UP000602087"/>
    </source>
</evidence>
<dbReference type="Proteomes" id="UP000602087">
    <property type="component" value="Unassembled WGS sequence"/>
</dbReference>
<dbReference type="RefSeq" id="WP_198733849.1">
    <property type="nucleotide sequence ID" value="NZ_JAEINH010000007.1"/>
</dbReference>
<comment type="caution">
    <text evidence="1">The sequence shown here is derived from an EMBL/GenBank/DDBJ whole genome shotgun (WGS) entry which is preliminary data.</text>
</comment>
<organism evidence="1 2">
    <name type="scientific">Sanguibacter suaedae</name>
    <dbReference type="NCBI Taxonomy" id="2795737"/>
    <lineage>
        <taxon>Bacteria</taxon>
        <taxon>Bacillati</taxon>
        <taxon>Actinomycetota</taxon>
        <taxon>Actinomycetes</taxon>
        <taxon>Micrococcales</taxon>
        <taxon>Sanguibacteraceae</taxon>
        <taxon>Sanguibacter</taxon>
    </lineage>
</organism>
<evidence type="ECO:0000313" key="1">
    <source>
        <dbReference type="EMBL" id="MBI9115279.1"/>
    </source>
</evidence>